<name>A0A8C3UD88_CATUS</name>
<evidence type="ECO:0000313" key="6">
    <source>
        <dbReference type="Proteomes" id="UP000694563"/>
    </source>
</evidence>
<accession>A0A8C3UD88</accession>
<keyword evidence="6" id="KW-1185">Reference proteome</keyword>
<dbReference type="GO" id="GO:0004888">
    <property type="term" value="F:transmembrane signaling receptor activity"/>
    <property type="evidence" value="ECO:0007669"/>
    <property type="project" value="TreeGrafter"/>
</dbReference>
<protein>
    <recommendedName>
        <fullName evidence="4">Ig-like domain-containing protein</fullName>
    </recommendedName>
</protein>
<dbReference type="InterPro" id="IPR050488">
    <property type="entry name" value="Ig_Fc_receptor"/>
</dbReference>
<dbReference type="Pfam" id="PF13895">
    <property type="entry name" value="Ig_2"/>
    <property type="match status" value="1"/>
</dbReference>
<dbReference type="PANTHER" id="PTHR11481">
    <property type="entry name" value="IMMUNOGLOBULIN FC RECEPTOR"/>
    <property type="match status" value="1"/>
</dbReference>
<feature type="region of interest" description="Disordered" evidence="3">
    <location>
        <begin position="242"/>
        <end position="269"/>
    </location>
</feature>
<feature type="compositionally biased region" description="Pro residues" evidence="3">
    <location>
        <begin position="252"/>
        <end position="269"/>
    </location>
</feature>
<dbReference type="PANTHER" id="PTHR11481:SF64">
    <property type="entry name" value="FC RECEPTOR-LIKE PROTEIN 4"/>
    <property type="match status" value="1"/>
</dbReference>
<evidence type="ECO:0000256" key="1">
    <source>
        <dbReference type="ARBA" id="ARBA00022729"/>
    </source>
</evidence>
<organism evidence="5 6">
    <name type="scientific">Catharus ustulatus</name>
    <name type="common">Russet-backed thrush</name>
    <name type="synonym">Hylocichla ustulatus</name>
    <dbReference type="NCBI Taxonomy" id="91951"/>
    <lineage>
        <taxon>Eukaryota</taxon>
        <taxon>Metazoa</taxon>
        <taxon>Chordata</taxon>
        <taxon>Craniata</taxon>
        <taxon>Vertebrata</taxon>
        <taxon>Euteleostomi</taxon>
        <taxon>Archelosauria</taxon>
        <taxon>Archosauria</taxon>
        <taxon>Dinosauria</taxon>
        <taxon>Saurischia</taxon>
        <taxon>Theropoda</taxon>
        <taxon>Coelurosauria</taxon>
        <taxon>Aves</taxon>
        <taxon>Neognathae</taxon>
        <taxon>Neoaves</taxon>
        <taxon>Telluraves</taxon>
        <taxon>Australaves</taxon>
        <taxon>Passeriformes</taxon>
        <taxon>Turdidae</taxon>
        <taxon>Catharus</taxon>
    </lineage>
</organism>
<dbReference type="PROSITE" id="PS50835">
    <property type="entry name" value="IG_LIKE"/>
    <property type="match status" value="2"/>
</dbReference>
<dbReference type="AlphaFoldDB" id="A0A8C3UD88"/>
<keyword evidence="1" id="KW-0732">Signal</keyword>
<dbReference type="InterPro" id="IPR036179">
    <property type="entry name" value="Ig-like_dom_sf"/>
</dbReference>
<evidence type="ECO:0000313" key="5">
    <source>
        <dbReference type="Ensembl" id="ENSCUSP00005013962.1"/>
    </source>
</evidence>
<dbReference type="Ensembl" id="ENSCUST00005014514.1">
    <property type="protein sequence ID" value="ENSCUSP00005013962.1"/>
    <property type="gene ID" value="ENSCUSG00005009002.1"/>
</dbReference>
<dbReference type="InterPro" id="IPR003598">
    <property type="entry name" value="Ig_sub2"/>
</dbReference>
<evidence type="ECO:0000259" key="4">
    <source>
        <dbReference type="PROSITE" id="PS50835"/>
    </source>
</evidence>
<dbReference type="GO" id="GO:0009897">
    <property type="term" value="C:external side of plasma membrane"/>
    <property type="evidence" value="ECO:0007669"/>
    <property type="project" value="TreeGrafter"/>
</dbReference>
<sequence length="326" mass="35016">RHTPHPVSQYCCPHSVTPSQPCPFSLPAQTLGLAGDPVVALAGWCPLSPAGALSTQLLVEPPWTPAVLWDWVTLTCQGLGTAGATAWYKDEWLWVLEGREKFTVTDNGTYMCERPRTGLSPPVTVSNGEGDPLVLQVPARALLEGDTVTLRCRGRPDLSVTSVSFYHDGKKLGTLQDGTELSLSPLQLNHSGRYHCRGLPPGDTPWGHLCPTEIFLVSPHLCPVSPHRSLCPLTPPWGDPIHDISPSKSSLPCPPPPIPGASPSPRPQPCLCPRSARGQCHHHPRSPGTPGDTTAGGDTTGNHWTPLEHRWGHTGSLGLQEPCSDR</sequence>
<dbReference type="InterPro" id="IPR007110">
    <property type="entry name" value="Ig-like_dom"/>
</dbReference>
<keyword evidence="2" id="KW-1015">Disulfide bond</keyword>
<reference evidence="5" key="1">
    <citation type="submission" date="2020-10" db="EMBL/GenBank/DDBJ databases">
        <title>Catharus ustulatus (Swainson's thrush) genome, bCatUst1, primary haplotype v2.</title>
        <authorList>
            <person name="Delmore K."/>
            <person name="Vafadar M."/>
            <person name="Formenti G."/>
            <person name="Chow W."/>
            <person name="Pelan S."/>
            <person name="Howe K."/>
            <person name="Rhie A."/>
            <person name="Mountcastle J."/>
            <person name="Haase B."/>
            <person name="Fedrigo O."/>
            <person name="Jarvis E.D."/>
        </authorList>
    </citation>
    <scope>NUCLEOTIDE SEQUENCE [LARGE SCALE GENOMIC DNA]</scope>
</reference>
<reference evidence="5" key="2">
    <citation type="submission" date="2025-08" db="UniProtKB">
        <authorList>
            <consortium name="Ensembl"/>
        </authorList>
    </citation>
    <scope>IDENTIFICATION</scope>
</reference>
<proteinExistence type="predicted"/>
<evidence type="ECO:0000256" key="3">
    <source>
        <dbReference type="SAM" id="MobiDB-lite"/>
    </source>
</evidence>
<dbReference type="Proteomes" id="UP000694563">
    <property type="component" value="Chromosome 30"/>
</dbReference>
<dbReference type="SUPFAM" id="SSF48726">
    <property type="entry name" value="Immunoglobulin"/>
    <property type="match status" value="2"/>
</dbReference>
<dbReference type="GO" id="GO:0006955">
    <property type="term" value="P:immune response"/>
    <property type="evidence" value="ECO:0007669"/>
    <property type="project" value="TreeGrafter"/>
</dbReference>
<dbReference type="Gene3D" id="2.60.40.10">
    <property type="entry name" value="Immunoglobulins"/>
    <property type="match status" value="2"/>
</dbReference>
<dbReference type="GO" id="GO:0007166">
    <property type="term" value="P:cell surface receptor signaling pathway"/>
    <property type="evidence" value="ECO:0007669"/>
    <property type="project" value="TreeGrafter"/>
</dbReference>
<evidence type="ECO:0000256" key="2">
    <source>
        <dbReference type="ARBA" id="ARBA00023157"/>
    </source>
</evidence>
<dbReference type="InterPro" id="IPR003599">
    <property type="entry name" value="Ig_sub"/>
</dbReference>
<dbReference type="InterPro" id="IPR013783">
    <property type="entry name" value="Ig-like_fold"/>
</dbReference>
<feature type="region of interest" description="Disordered" evidence="3">
    <location>
        <begin position="281"/>
        <end position="326"/>
    </location>
</feature>
<reference evidence="5" key="3">
    <citation type="submission" date="2025-09" db="UniProtKB">
        <authorList>
            <consortium name="Ensembl"/>
        </authorList>
    </citation>
    <scope>IDENTIFICATION</scope>
</reference>
<feature type="domain" description="Ig-like" evidence="4">
    <location>
        <begin position="121"/>
        <end position="197"/>
    </location>
</feature>
<feature type="compositionally biased region" description="Low complexity" evidence="3">
    <location>
        <begin position="288"/>
        <end position="301"/>
    </location>
</feature>
<feature type="domain" description="Ig-like" evidence="4">
    <location>
        <begin position="72"/>
        <end position="112"/>
    </location>
</feature>
<dbReference type="SMART" id="SM00408">
    <property type="entry name" value="IGc2"/>
    <property type="match status" value="1"/>
</dbReference>
<dbReference type="SMART" id="SM00409">
    <property type="entry name" value="IG"/>
    <property type="match status" value="1"/>
</dbReference>